<proteinExistence type="predicted"/>
<protein>
    <submittedName>
        <fullName evidence="2">Putative methyltransferase</fullName>
    </submittedName>
</protein>
<dbReference type="SUPFAM" id="SSF53335">
    <property type="entry name" value="S-adenosyl-L-methionine-dependent methyltransferases"/>
    <property type="match status" value="1"/>
</dbReference>
<keyword evidence="2" id="KW-0489">Methyltransferase</keyword>
<name>A0A6M3K8D2_9ZZZZ</name>
<keyword evidence="2" id="KW-0808">Transferase</keyword>
<sequence>MKTIKRARFMPGWLQEYVDPTDTVMDFGCGLMVLTRELQCAKIYGFDAWQPYINQLRDDLKLDNRFVFCKFDVPNDIVFLGDNWADVSITIDVVEHFDKPIALFVIKQMERVSKKRVVIFTPLGFMEQEDGKEGSWGAGNPEYQKHRCGFTHEDFWTLGYETIQRIGGDHVAILAVKEL</sequence>
<dbReference type="GO" id="GO:0032259">
    <property type="term" value="P:methylation"/>
    <property type="evidence" value="ECO:0007669"/>
    <property type="project" value="UniProtKB-KW"/>
</dbReference>
<evidence type="ECO:0000259" key="1">
    <source>
        <dbReference type="Pfam" id="PF08241"/>
    </source>
</evidence>
<organism evidence="2">
    <name type="scientific">viral metagenome</name>
    <dbReference type="NCBI Taxonomy" id="1070528"/>
    <lineage>
        <taxon>unclassified sequences</taxon>
        <taxon>metagenomes</taxon>
        <taxon>organismal metagenomes</taxon>
    </lineage>
</organism>
<reference evidence="2" key="1">
    <citation type="submission" date="2020-03" db="EMBL/GenBank/DDBJ databases">
        <title>The deep terrestrial virosphere.</title>
        <authorList>
            <person name="Holmfeldt K."/>
            <person name="Nilsson E."/>
            <person name="Simone D."/>
            <person name="Lopez-Fernandez M."/>
            <person name="Wu X."/>
            <person name="de Brujin I."/>
            <person name="Lundin D."/>
            <person name="Andersson A."/>
            <person name="Bertilsson S."/>
            <person name="Dopson M."/>
        </authorList>
    </citation>
    <scope>NUCLEOTIDE SEQUENCE</scope>
    <source>
        <strain evidence="2">MM415A01172</strain>
    </source>
</reference>
<dbReference type="Pfam" id="PF08241">
    <property type="entry name" value="Methyltransf_11"/>
    <property type="match status" value="1"/>
</dbReference>
<dbReference type="AlphaFoldDB" id="A0A6M3K8D2"/>
<accession>A0A6M3K8D2</accession>
<dbReference type="InterPro" id="IPR029063">
    <property type="entry name" value="SAM-dependent_MTases_sf"/>
</dbReference>
<dbReference type="InterPro" id="IPR013216">
    <property type="entry name" value="Methyltransf_11"/>
</dbReference>
<dbReference type="GO" id="GO:0008757">
    <property type="term" value="F:S-adenosylmethionine-dependent methyltransferase activity"/>
    <property type="evidence" value="ECO:0007669"/>
    <property type="project" value="InterPro"/>
</dbReference>
<evidence type="ECO:0000313" key="2">
    <source>
        <dbReference type="EMBL" id="QJA77976.1"/>
    </source>
</evidence>
<feature type="domain" description="Methyltransferase type 11" evidence="1">
    <location>
        <begin position="26"/>
        <end position="116"/>
    </location>
</feature>
<gene>
    <name evidence="2" type="ORF">MM415A01172_0011</name>
</gene>
<dbReference type="EMBL" id="MT142313">
    <property type="protein sequence ID" value="QJA77976.1"/>
    <property type="molecule type" value="Genomic_DNA"/>
</dbReference>
<dbReference type="Gene3D" id="3.40.50.150">
    <property type="entry name" value="Vaccinia Virus protein VP39"/>
    <property type="match status" value="1"/>
</dbReference>